<dbReference type="Pfam" id="PF21738">
    <property type="entry name" value="DJR-like_dom"/>
    <property type="match status" value="1"/>
</dbReference>
<sequence length="351" mass="38958">MGENLKTVELKLRSIEWMLPYVQLSIAERIKMLENLDDGKNIDVGFRSWSLETYPRLPASQRIKWTVKSSFASEKPRATEVSLAFCIIPRTQRSGEREIYFPSGAVLATQLGARPESVGLRGDVCGLRVYYKTFVIPSRQLGPATDAPLERDGWQEKQEQFSQVVASCRKLSQVVSSSRKLSQVIASRRRLLQVDAGRRRLSQVVASSCKLSQLFAGSRRVPPTQSTSSSSSLHDITCTLVERERSHMSGCLMWQLLGLTAAHELTTGRALLRLPHVAAPGSYCRPRADHRLGSVELLGLTADHELTTGWALLRLPHVAAHGSYCRPRADHRLGSVEVASCGSAWVLLQLT</sequence>
<evidence type="ECO:0000313" key="3">
    <source>
        <dbReference type="Proteomes" id="UP001159363"/>
    </source>
</evidence>
<feature type="domain" description="Double jelly roll-like" evidence="1">
    <location>
        <begin position="3"/>
        <end position="79"/>
    </location>
</feature>
<keyword evidence="3" id="KW-1185">Reference proteome</keyword>
<organism evidence="2 3">
    <name type="scientific">Dryococelus australis</name>
    <dbReference type="NCBI Taxonomy" id="614101"/>
    <lineage>
        <taxon>Eukaryota</taxon>
        <taxon>Metazoa</taxon>
        <taxon>Ecdysozoa</taxon>
        <taxon>Arthropoda</taxon>
        <taxon>Hexapoda</taxon>
        <taxon>Insecta</taxon>
        <taxon>Pterygota</taxon>
        <taxon>Neoptera</taxon>
        <taxon>Polyneoptera</taxon>
        <taxon>Phasmatodea</taxon>
        <taxon>Verophasmatodea</taxon>
        <taxon>Anareolatae</taxon>
        <taxon>Phasmatidae</taxon>
        <taxon>Eurycanthinae</taxon>
        <taxon>Dryococelus</taxon>
    </lineage>
</organism>
<comment type="caution">
    <text evidence="2">The sequence shown here is derived from an EMBL/GenBank/DDBJ whole genome shotgun (WGS) entry which is preliminary data.</text>
</comment>
<accession>A0ABQ9IDA5</accession>
<proteinExistence type="predicted"/>
<dbReference type="EMBL" id="JARBHB010000002">
    <property type="protein sequence ID" value="KAJ8894648.1"/>
    <property type="molecule type" value="Genomic_DNA"/>
</dbReference>
<evidence type="ECO:0000313" key="2">
    <source>
        <dbReference type="EMBL" id="KAJ8894648.1"/>
    </source>
</evidence>
<dbReference type="Proteomes" id="UP001159363">
    <property type="component" value="Chromosome 2"/>
</dbReference>
<reference evidence="2 3" key="1">
    <citation type="submission" date="2023-02" db="EMBL/GenBank/DDBJ databases">
        <title>LHISI_Scaffold_Assembly.</title>
        <authorList>
            <person name="Stuart O.P."/>
            <person name="Cleave R."/>
            <person name="Magrath M.J.L."/>
            <person name="Mikheyev A.S."/>
        </authorList>
    </citation>
    <scope>NUCLEOTIDE SEQUENCE [LARGE SCALE GENOMIC DNA]</scope>
    <source>
        <strain evidence="2">Daus_M_001</strain>
        <tissue evidence="2">Leg muscle</tissue>
    </source>
</reference>
<dbReference type="InterPro" id="IPR049512">
    <property type="entry name" value="DJR-like_dom"/>
</dbReference>
<gene>
    <name evidence="2" type="ORF">PR048_007312</name>
</gene>
<evidence type="ECO:0000259" key="1">
    <source>
        <dbReference type="Pfam" id="PF21738"/>
    </source>
</evidence>
<protein>
    <recommendedName>
        <fullName evidence="1">Double jelly roll-like domain-containing protein</fullName>
    </recommendedName>
</protein>
<name>A0ABQ9IDA5_9NEOP</name>